<dbReference type="Pfam" id="PF11967">
    <property type="entry name" value="RecO_N"/>
    <property type="match status" value="1"/>
</dbReference>
<evidence type="ECO:0000256" key="2">
    <source>
        <dbReference type="ARBA" id="ARBA00007452"/>
    </source>
</evidence>
<evidence type="ECO:0000313" key="10">
    <source>
        <dbReference type="EMBL" id="KTC75624.1"/>
    </source>
</evidence>
<evidence type="ECO:0000256" key="7">
    <source>
        <dbReference type="ARBA" id="ARBA00033409"/>
    </source>
</evidence>
<dbReference type="HAMAP" id="MF_00201">
    <property type="entry name" value="RecO"/>
    <property type="match status" value="1"/>
</dbReference>
<sequence length="230" mass="26019">MITETHKAWLLHKHPSGDSSLRTRFFTREMGVIDCLYRGGRKPKKNAEVQPFSPLWLSVNLRNEYFYVNTLESTASSLDLKGNNLFAAIYLNELLYYSIKPQDPCPHLFESYEISLNALQTINENLAIEVILRQFERRLLHTCGYSLNLTEEGSGEAISAGNCYQFIAGTGFILSQQGFQGADILAFANQDFSNLSVLKMAKSVMRQAIDHLLMGRVLKSRSLFLIPGRT</sequence>
<dbReference type="RefSeq" id="WP_065232777.1">
    <property type="nucleotide sequence ID" value="NZ_CAAAHV010000006.1"/>
</dbReference>
<proteinExistence type="inferred from homology"/>
<dbReference type="Gene3D" id="1.20.1440.120">
    <property type="entry name" value="Recombination protein O, C-terminal domain"/>
    <property type="match status" value="1"/>
</dbReference>
<dbReference type="Proteomes" id="UP000054735">
    <property type="component" value="Unassembled WGS sequence"/>
</dbReference>
<dbReference type="Gene3D" id="2.40.50.140">
    <property type="entry name" value="Nucleic acid-binding proteins"/>
    <property type="match status" value="1"/>
</dbReference>
<evidence type="ECO:0000313" key="13">
    <source>
        <dbReference type="Proteomes" id="UP000255066"/>
    </source>
</evidence>
<keyword evidence="6 8" id="KW-0234">DNA repair</keyword>
<evidence type="ECO:0000313" key="12">
    <source>
        <dbReference type="Proteomes" id="UP000054735"/>
    </source>
</evidence>
<dbReference type="SUPFAM" id="SSF50249">
    <property type="entry name" value="Nucleic acid-binding proteins"/>
    <property type="match status" value="1"/>
</dbReference>
<dbReference type="EMBL" id="LNXT01000003">
    <property type="protein sequence ID" value="KTC75624.1"/>
    <property type="molecule type" value="Genomic_DNA"/>
</dbReference>
<keyword evidence="5 8" id="KW-0233">DNA recombination</keyword>
<evidence type="ECO:0000256" key="1">
    <source>
        <dbReference type="ARBA" id="ARBA00003065"/>
    </source>
</evidence>
<feature type="domain" description="DNA replication/recombination mediator RecO N-terminal" evidence="9">
    <location>
        <begin position="1"/>
        <end position="74"/>
    </location>
</feature>
<reference evidence="10 12" key="1">
    <citation type="submission" date="2015-11" db="EMBL/GenBank/DDBJ databases">
        <title>Genomic analysis of 38 Legionella species identifies large and diverse effector repertoires.</title>
        <authorList>
            <person name="Burstein D."/>
            <person name="Amaro F."/>
            <person name="Zusman T."/>
            <person name="Lifshitz Z."/>
            <person name="Cohen O."/>
            <person name="Gilbert J.A."/>
            <person name="Pupko T."/>
            <person name="Shuman H.A."/>
            <person name="Segal G."/>
        </authorList>
    </citation>
    <scope>NUCLEOTIDE SEQUENCE [LARGE SCALE GENOMIC DNA]</scope>
    <source>
        <strain evidence="10 12">CDC#1407-AL-14</strain>
    </source>
</reference>
<keyword evidence="12" id="KW-1185">Reference proteome</keyword>
<dbReference type="InterPro" id="IPR042242">
    <property type="entry name" value="RecO_C"/>
</dbReference>
<evidence type="ECO:0000256" key="5">
    <source>
        <dbReference type="ARBA" id="ARBA00023172"/>
    </source>
</evidence>
<gene>
    <name evidence="8 11" type="primary">recO</name>
    <name evidence="10" type="ORF">Lbir_0344</name>
    <name evidence="11" type="ORF">NCTC12437_01722</name>
</gene>
<evidence type="ECO:0000256" key="4">
    <source>
        <dbReference type="ARBA" id="ARBA00022763"/>
    </source>
</evidence>
<evidence type="ECO:0000256" key="3">
    <source>
        <dbReference type="ARBA" id="ARBA00021310"/>
    </source>
</evidence>
<dbReference type="Proteomes" id="UP000255066">
    <property type="component" value="Unassembled WGS sequence"/>
</dbReference>
<evidence type="ECO:0000256" key="6">
    <source>
        <dbReference type="ARBA" id="ARBA00023204"/>
    </source>
</evidence>
<dbReference type="NCBIfam" id="TIGR00613">
    <property type="entry name" value="reco"/>
    <property type="match status" value="1"/>
</dbReference>
<comment type="similarity">
    <text evidence="2 8">Belongs to the RecO family.</text>
</comment>
<dbReference type="InterPro" id="IPR022572">
    <property type="entry name" value="DNA_rep/recomb_RecO_N"/>
</dbReference>
<dbReference type="EMBL" id="UGNW01000001">
    <property type="protein sequence ID" value="STX31947.1"/>
    <property type="molecule type" value="Genomic_DNA"/>
</dbReference>
<organism evidence="11 13">
    <name type="scientific">Legionella birminghamensis</name>
    <dbReference type="NCBI Taxonomy" id="28083"/>
    <lineage>
        <taxon>Bacteria</taxon>
        <taxon>Pseudomonadati</taxon>
        <taxon>Pseudomonadota</taxon>
        <taxon>Gammaproteobacteria</taxon>
        <taxon>Legionellales</taxon>
        <taxon>Legionellaceae</taxon>
        <taxon>Legionella</taxon>
    </lineage>
</organism>
<dbReference type="AlphaFoldDB" id="A0A378I9Q5"/>
<name>A0A378I9Q5_9GAMM</name>
<dbReference type="SUPFAM" id="SSF57863">
    <property type="entry name" value="ArfGap/RecO-like zinc finger"/>
    <property type="match status" value="1"/>
</dbReference>
<keyword evidence="4 8" id="KW-0227">DNA damage</keyword>
<reference evidence="11 13" key="2">
    <citation type="submission" date="2018-06" db="EMBL/GenBank/DDBJ databases">
        <authorList>
            <consortium name="Pathogen Informatics"/>
            <person name="Doyle S."/>
        </authorList>
    </citation>
    <scope>NUCLEOTIDE SEQUENCE [LARGE SCALE GENOMIC DNA]</scope>
    <source>
        <strain evidence="11 13">NCTC12437</strain>
    </source>
</reference>
<evidence type="ECO:0000256" key="8">
    <source>
        <dbReference type="HAMAP-Rule" id="MF_00201"/>
    </source>
</evidence>
<dbReference type="PANTHER" id="PTHR33991:SF1">
    <property type="entry name" value="DNA REPAIR PROTEIN RECO"/>
    <property type="match status" value="1"/>
</dbReference>
<dbReference type="InterPro" id="IPR003717">
    <property type="entry name" value="RecO"/>
</dbReference>
<comment type="function">
    <text evidence="1 8">Involved in DNA repair and RecF pathway recombination.</text>
</comment>
<protein>
    <recommendedName>
        <fullName evidence="3 8">DNA repair protein RecO</fullName>
    </recommendedName>
    <alternativeName>
        <fullName evidence="7 8">Recombination protein O</fullName>
    </alternativeName>
</protein>
<dbReference type="GO" id="GO:0006310">
    <property type="term" value="P:DNA recombination"/>
    <property type="evidence" value="ECO:0007669"/>
    <property type="project" value="UniProtKB-UniRule"/>
</dbReference>
<dbReference type="Pfam" id="PF02565">
    <property type="entry name" value="RecO_C"/>
    <property type="match status" value="1"/>
</dbReference>
<dbReference type="GO" id="GO:0006302">
    <property type="term" value="P:double-strand break repair"/>
    <property type="evidence" value="ECO:0007669"/>
    <property type="project" value="TreeGrafter"/>
</dbReference>
<dbReference type="OrthoDB" id="9804792at2"/>
<dbReference type="InterPro" id="IPR012340">
    <property type="entry name" value="NA-bd_OB-fold"/>
</dbReference>
<accession>A0A378I9Q5</accession>
<evidence type="ECO:0000259" key="9">
    <source>
        <dbReference type="Pfam" id="PF11967"/>
    </source>
</evidence>
<dbReference type="STRING" id="28083.Lbir_0344"/>
<dbReference type="GO" id="GO:0043590">
    <property type="term" value="C:bacterial nucleoid"/>
    <property type="evidence" value="ECO:0007669"/>
    <property type="project" value="TreeGrafter"/>
</dbReference>
<dbReference type="InterPro" id="IPR037278">
    <property type="entry name" value="ARFGAP/RecO"/>
</dbReference>
<dbReference type="PANTHER" id="PTHR33991">
    <property type="entry name" value="DNA REPAIR PROTEIN RECO"/>
    <property type="match status" value="1"/>
</dbReference>
<evidence type="ECO:0000313" key="11">
    <source>
        <dbReference type="EMBL" id="STX31947.1"/>
    </source>
</evidence>